<evidence type="ECO:0000313" key="2">
    <source>
        <dbReference type="Proteomes" id="UP000807025"/>
    </source>
</evidence>
<organism evidence="1 2">
    <name type="scientific">Pleurotus eryngii</name>
    <name type="common">Boletus of the steppes</name>
    <dbReference type="NCBI Taxonomy" id="5323"/>
    <lineage>
        <taxon>Eukaryota</taxon>
        <taxon>Fungi</taxon>
        <taxon>Dikarya</taxon>
        <taxon>Basidiomycota</taxon>
        <taxon>Agaricomycotina</taxon>
        <taxon>Agaricomycetes</taxon>
        <taxon>Agaricomycetidae</taxon>
        <taxon>Agaricales</taxon>
        <taxon>Pleurotineae</taxon>
        <taxon>Pleurotaceae</taxon>
        <taxon>Pleurotus</taxon>
    </lineage>
</organism>
<protein>
    <submittedName>
        <fullName evidence="1">Uncharacterized protein</fullName>
    </submittedName>
</protein>
<name>A0A9P5ZLW1_PLEER</name>
<dbReference type="AlphaFoldDB" id="A0A9P5ZLW1"/>
<dbReference type="EMBL" id="MU154726">
    <property type="protein sequence ID" value="KAF9488191.1"/>
    <property type="molecule type" value="Genomic_DNA"/>
</dbReference>
<sequence length="192" mass="21536">MSRVHVNPGDRHRDVTWLLAIYFNWHSSYSSLRQYIAQSRHSMRFQVLTKKNLMSFADAGRTTIRGFCNMRPLFTYMFQLARIAKNADLAVSVEVGGSANSRSEAAAVSPAPDGKLRIIISRWLPEIVLRRGGPIRAGRCNTENTSKENRDESTAWIGVGEGVFRTVAVTENSQRNLFISMPEAEQCSGALR</sequence>
<accession>A0A9P5ZLW1</accession>
<proteinExistence type="predicted"/>
<gene>
    <name evidence="1" type="ORF">BDN71DRAFT_524523</name>
</gene>
<comment type="caution">
    <text evidence="1">The sequence shown here is derived from an EMBL/GenBank/DDBJ whole genome shotgun (WGS) entry which is preliminary data.</text>
</comment>
<dbReference type="Proteomes" id="UP000807025">
    <property type="component" value="Unassembled WGS sequence"/>
</dbReference>
<evidence type="ECO:0000313" key="1">
    <source>
        <dbReference type="EMBL" id="KAF9488191.1"/>
    </source>
</evidence>
<keyword evidence="2" id="KW-1185">Reference proteome</keyword>
<reference evidence="1" key="1">
    <citation type="submission" date="2020-11" db="EMBL/GenBank/DDBJ databases">
        <authorList>
            <consortium name="DOE Joint Genome Institute"/>
            <person name="Ahrendt S."/>
            <person name="Riley R."/>
            <person name="Andreopoulos W."/>
            <person name="Labutti K."/>
            <person name="Pangilinan J."/>
            <person name="Ruiz-Duenas F.J."/>
            <person name="Barrasa J.M."/>
            <person name="Sanchez-Garcia M."/>
            <person name="Camarero S."/>
            <person name="Miyauchi S."/>
            <person name="Serrano A."/>
            <person name="Linde D."/>
            <person name="Babiker R."/>
            <person name="Drula E."/>
            <person name="Ayuso-Fernandez I."/>
            <person name="Pacheco R."/>
            <person name="Padilla G."/>
            <person name="Ferreira P."/>
            <person name="Barriuso J."/>
            <person name="Kellner H."/>
            <person name="Castanera R."/>
            <person name="Alfaro M."/>
            <person name="Ramirez L."/>
            <person name="Pisabarro A.G."/>
            <person name="Kuo A."/>
            <person name="Tritt A."/>
            <person name="Lipzen A."/>
            <person name="He G."/>
            <person name="Yan M."/>
            <person name="Ng V."/>
            <person name="Cullen D."/>
            <person name="Martin F."/>
            <person name="Rosso M.-N."/>
            <person name="Henrissat B."/>
            <person name="Hibbett D."/>
            <person name="Martinez A.T."/>
            <person name="Grigoriev I.V."/>
        </authorList>
    </citation>
    <scope>NUCLEOTIDE SEQUENCE</scope>
    <source>
        <strain evidence="1">ATCC 90797</strain>
    </source>
</reference>